<dbReference type="EMBL" id="CP034161">
    <property type="protein sequence ID" value="AZI38675.1"/>
    <property type="molecule type" value="Genomic_DNA"/>
</dbReference>
<evidence type="ECO:0000313" key="2">
    <source>
        <dbReference type="EMBL" id="AZI38675.1"/>
    </source>
</evidence>
<sequence length="509" mass="57319">MANNVLARQAGDDYQAKFFWLHASRLNIPHTCVKQVAWEMNGTFGFDDVVVYYDPASKDPSGGDVIQECYQVKFHVDHKRGFTWESLMEPEFIGNKTESILQRLYKNYENDPASFKNKRYILVNSWGLDYSNQLSILLGNNGGIRLSVLFKGGENSVNGKIRKEWKEHLGISSDDVLSEVLSTLRIKHSSDDESRLKENLNNHLLISGLETIPADQRSGKYNDLIRNLHAAGRNIFTKDELMEICKQEKLYVGIKEAENLFFKAGVRSFYRGAENLHNEVDCIACLLHCFSGRFVLDEYSGMDFINSEIDKLSNLIISAKSPVLLNLDTHLSIAMLFGKNLNPKYGGLDITVVQKTFNGNLMWKPQFENKEMYPSPFWNIDNSNGDEKGSDMVLSLSVTHDIRADVSDFATTNLTGIKLNVEAVIQTGVGATSIKDATHAVLALEELIADIRLLKRKHGITGKVHLFMSGPNALAFFLGQRISPLGAVTLYEYDFEQQRSLGYHAILDL</sequence>
<dbReference type="Proteomes" id="UP000281810">
    <property type="component" value="Chromosome"/>
</dbReference>
<accession>A0A3G8XZH8</accession>
<dbReference type="AlphaFoldDB" id="A0A3G8XZH8"/>
<dbReference type="NCBIfam" id="NF033611">
    <property type="entry name" value="SAVED"/>
    <property type="match status" value="1"/>
</dbReference>
<keyword evidence="3" id="KW-1185">Reference proteome</keyword>
<name>A0A3G8XZH8_9FLAO</name>
<proteinExistence type="predicted"/>
<feature type="domain" description="SMODS-associated and fused to various effectors" evidence="1">
    <location>
        <begin position="324"/>
        <end position="498"/>
    </location>
</feature>
<protein>
    <submittedName>
        <fullName evidence="2">SAVED domain-containing protein</fullName>
    </submittedName>
</protein>
<dbReference type="InterPro" id="IPR040836">
    <property type="entry name" value="SAVED"/>
</dbReference>
<dbReference type="OrthoDB" id="268467at2"/>
<organism evidence="2 3">
    <name type="scientific">Epilithonimonas vandammei</name>
    <dbReference type="NCBI Taxonomy" id="2487072"/>
    <lineage>
        <taxon>Bacteria</taxon>
        <taxon>Pseudomonadati</taxon>
        <taxon>Bacteroidota</taxon>
        <taxon>Flavobacteriia</taxon>
        <taxon>Flavobacteriales</taxon>
        <taxon>Weeksellaceae</taxon>
        <taxon>Chryseobacterium group</taxon>
        <taxon>Epilithonimonas</taxon>
    </lineage>
</organism>
<evidence type="ECO:0000313" key="3">
    <source>
        <dbReference type="Proteomes" id="UP000281810"/>
    </source>
</evidence>
<dbReference type="RefSeq" id="WP_124801010.1">
    <property type="nucleotide sequence ID" value="NZ_CP034161.1"/>
</dbReference>
<reference evidence="3" key="1">
    <citation type="submission" date="2018-11" db="EMBL/GenBank/DDBJ databases">
        <title>Proposal to divide the Flavobacteriaceae and reorganize its genera based on Amino Acid Identity values calculated from whole genome sequences.</title>
        <authorList>
            <person name="Nicholson A.C."/>
            <person name="Gulvik C.A."/>
            <person name="Whitney A.M."/>
            <person name="Humrighouse B.W."/>
            <person name="Bell M."/>
            <person name="Holmes B."/>
            <person name="Steigerwalt A.B."/>
            <person name="Villarma A."/>
            <person name="Sheth M."/>
            <person name="Batra D."/>
            <person name="Pryor J."/>
            <person name="Bernardet J.-F."/>
            <person name="Hugo C."/>
            <person name="Kampfer P."/>
            <person name="Newman J.D."/>
            <person name="McQuiston J.R."/>
        </authorList>
    </citation>
    <scope>NUCLEOTIDE SEQUENCE [LARGE SCALE GENOMIC DNA]</scope>
    <source>
        <strain evidence="3">F5649</strain>
    </source>
</reference>
<dbReference type="Pfam" id="PF18145">
    <property type="entry name" value="SAVED"/>
    <property type="match status" value="1"/>
</dbReference>
<evidence type="ECO:0000259" key="1">
    <source>
        <dbReference type="Pfam" id="PF18145"/>
    </source>
</evidence>
<gene>
    <name evidence="2" type="ORF">EIB74_01295</name>
</gene>